<dbReference type="RefSeq" id="WP_021695945.1">
    <property type="nucleotide sequence ID" value="NZ_BATC01000001.1"/>
</dbReference>
<name>A0A8E0KJM6_9CAUL</name>
<dbReference type="Gene3D" id="3.40.50.10610">
    <property type="entry name" value="ABC-type transport auxiliary lipoprotein component"/>
    <property type="match status" value="1"/>
</dbReference>
<evidence type="ECO:0000256" key="1">
    <source>
        <dbReference type="SAM" id="SignalP"/>
    </source>
</evidence>
<feature type="signal peptide" evidence="1">
    <location>
        <begin position="1"/>
        <end position="26"/>
    </location>
</feature>
<comment type="caution">
    <text evidence="3">The sequence shown here is derived from an EMBL/GenBank/DDBJ whole genome shotgun (WGS) entry which is preliminary data.</text>
</comment>
<proteinExistence type="predicted"/>
<keyword evidence="3" id="KW-0449">Lipoprotein</keyword>
<protein>
    <submittedName>
        <fullName evidence="3">Membrane lipoprotein lipid attachment site containing protein</fullName>
    </submittedName>
</protein>
<accession>A0A8E0KJM6</accession>
<organism evidence="3 4">
    <name type="scientific">Brevundimonas abyssalis TAR-001</name>
    <dbReference type="NCBI Taxonomy" id="1391729"/>
    <lineage>
        <taxon>Bacteria</taxon>
        <taxon>Pseudomonadati</taxon>
        <taxon>Pseudomonadota</taxon>
        <taxon>Alphaproteobacteria</taxon>
        <taxon>Caulobacterales</taxon>
        <taxon>Caulobacteraceae</taxon>
        <taxon>Brevundimonas</taxon>
    </lineage>
</organism>
<evidence type="ECO:0000313" key="4">
    <source>
        <dbReference type="Proteomes" id="UP000016569"/>
    </source>
</evidence>
<dbReference type="SUPFAM" id="SSF159594">
    <property type="entry name" value="XCC0632-like"/>
    <property type="match status" value="1"/>
</dbReference>
<keyword evidence="4" id="KW-1185">Reference proteome</keyword>
<gene>
    <name evidence="3" type="ORF">MBEBAB_0099</name>
</gene>
<sequence>MNRALILKRVAVIAAAAGLTAGCALLSTPDPVQMYRFGASEAGMQAAPPAPTGALRPVSMRRIEFSEAARGDRILAITGTEAAYLGGARWVSPADQLFTEALLGAFSDQSRNTRLIGPREFSRSALSLDIDVRSFEARYAYEGAVPVAHIVARARLLQFPDREVVDERLFNVSVPASDNRVSAIVAAFDAASADVSAQIVDWTDAAAANTPVPESN</sequence>
<dbReference type="InterPro" id="IPR005586">
    <property type="entry name" value="ABC_trans_aux"/>
</dbReference>
<reference evidence="4" key="1">
    <citation type="journal article" date="2013" name="Genome Announc.">
        <title>Draft Genome Sequence of the Dimorphic Prosthecate Bacterium Brevundimonas abyssalis TAR-001T.</title>
        <authorList>
            <person name="Tsubouchi T."/>
            <person name="Nishi S."/>
            <person name="Usui K."/>
            <person name="Shimane Y."/>
            <person name="Takaki Y."/>
            <person name="Maruyama T."/>
            <person name="Hatada Y."/>
        </authorList>
    </citation>
    <scope>NUCLEOTIDE SEQUENCE [LARGE SCALE GENOMIC DNA]</scope>
    <source>
        <strain evidence="4">TAR-001</strain>
    </source>
</reference>
<dbReference type="EMBL" id="BATC01000001">
    <property type="protein sequence ID" value="GAD57849.1"/>
    <property type="molecule type" value="Genomic_DNA"/>
</dbReference>
<dbReference type="AlphaFoldDB" id="A0A8E0KJM6"/>
<dbReference type="PROSITE" id="PS51257">
    <property type="entry name" value="PROKAR_LIPOPROTEIN"/>
    <property type="match status" value="1"/>
</dbReference>
<evidence type="ECO:0000313" key="3">
    <source>
        <dbReference type="EMBL" id="GAD57849.1"/>
    </source>
</evidence>
<feature type="chain" id="PRO_5034071598" evidence="1">
    <location>
        <begin position="27"/>
        <end position="216"/>
    </location>
</feature>
<dbReference type="Proteomes" id="UP000016569">
    <property type="component" value="Unassembled WGS sequence"/>
</dbReference>
<dbReference type="OrthoDB" id="7465901at2"/>
<evidence type="ECO:0000259" key="2">
    <source>
        <dbReference type="Pfam" id="PF03886"/>
    </source>
</evidence>
<keyword evidence="1" id="KW-0732">Signal</keyword>
<dbReference type="Pfam" id="PF03886">
    <property type="entry name" value="ABC_trans_aux"/>
    <property type="match status" value="1"/>
</dbReference>
<feature type="domain" description="ABC-type transport auxiliary lipoprotein component" evidence="2">
    <location>
        <begin position="45"/>
        <end position="200"/>
    </location>
</feature>